<gene>
    <name evidence="1" type="ORF">LCGC14_1850600</name>
</gene>
<dbReference type="AlphaFoldDB" id="A0A0F9J9S6"/>
<protein>
    <submittedName>
        <fullName evidence="1">Uncharacterized protein</fullName>
    </submittedName>
</protein>
<name>A0A0F9J9S6_9ZZZZ</name>
<accession>A0A0F9J9S6</accession>
<feature type="non-terminal residue" evidence="1">
    <location>
        <position position="157"/>
    </location>
</feature>
<sequence>MARARTPTRLPLDRWAEILGMDPRHFNQVTTAAKSPTTCSTVWKQYAWQENDQVGREDVALAIQQAERMIEDVVHYKLLPDWSVDERITVTKAAFPDVINTGLRTTRLFAQTFKANFGHIISGGIEAKVVIEAGAGVVYTDEDGDGYPETATITATI</sequence>
<reference evidence="1" key="1">
    <citation type="journal article" date="2015" name="Nature">
        <title>Complex archaea that bridge the gap between prokaryotes and eukaryotes.</title>
        <authorList>
            <person name="Spang A."/>
            <person name="Saw J.H."/>
            <person name="Jorgensen S.L."/>
            <person name="Zaremba-Niedzwiedzka K."/>
            <person name="Martijn J."/>
            <person name="Lind A.E."/>
            <person name="van Eijk R."/>
            <person name="Schleper C."/>
            <person name="Guy L."/>
            <person name="Ettema T.J."/>
        </authorList>
    </citation>
    <scope>NUCLEOTIDE SEQUENCE</scope>
</reference>
<evidence type="ECO:0000313" key="1">
    <source>
        <dbReference type="EMBL" id="KKL95832.1"/>
    </source>
</evidence>
<organism evidence="1">
    <name type="scientific">marine sediment metagenome</name>
    <dbReference type="NCBI Taxonomy" id="412755"/>
    <lineage>
        <taxon>unclassified sequences</taxon>
        <taxon>metagenomes</taxon>
        <taxon>ecological metagenomes</taxon>
    </lineage>
</organism>
<dbReference type="EMBL" id="LAZR01018586">
    <property type="protein sequence ID" value="KKL95832.1"/>
    <property type="molecule type" value="Genomic_DNA"/>
</dbReference>
<proteinExistence type="predicted"/>
<comment type="caution">
    <text evidence="1">The sequence shown here is derived from an EMBL/GenBank/DDBJ whole genome shotgun (WGS) entry which is preliminary data.</text>
</comment>